<protein>
    <recommendedName>
        <fullName evidence="8">Abasic site processing protein</fullName>
        <ecNumber evidence="8">3.4.-.-</ecNumber>
    </recommendedName>
</protein>
<evidence type="ECO:0000256" key="1">
    <source>
        <dbReference type="ARBA" id="ARBA00008136"/>
    </source>
</evidence>
<dbReference type="AlphaFoldDB" id="A0A515ESD7"/>
<evidence type="ECO:0000256" key="3">
    <source>
        <dbReference type="ARBA" id="ARBA00022763"/>
    </source>
</evidence>
<dbReference type="Pfam" id="PF02586">
    <property type="entry name" value="SRAP"/>
    <property type="match status" value="1"/>
</dbReference>
<accession>A0A515ESD7</accession>
<dbReference type="GO" id="GO:0016829">
    <property type="term" value="F:lyase activity"/>
    <property type="evidence" value="ECO:0007669"/>
    <property type="project" value="UniProtKB-KW"/>
</dbReference>
<dbReference type="RefSeq" id="WP_142812679.1">
    <property type="nucleotide sequence ID" value="NZ_CP036282.1"/>
</dbReference>
<dbReference type="GO" id="GO:0003697">
    <property type="term" value="F:single-stranded DNA binding"/>
    <property type="evidence" value="ECO:0007669"/>
    <property type="project" value="InterPro"/>
</dbReference>
<dbReference type="EC" id="3.4.-.-" evidence="8"/>
<dbReference type="Gene3D" id="3.90.1680.10">
    <property type="entry name" value="SOS response associated peptidase-like"/>
    <property type="match status" value="1"/>
</dbReference>
<dbReference type="Proteomes" id="UP000317365">
    <property type="component" value="Chromosome"/>
</dbReference>
<dbReference type="PANTHER" id="PTHR13604">
    <property type="entry name" value="DC12-RELATED"/>
    <property type="match status" value="1"/>
</dbReference>
<dbReference type="KEGG" id="rhg:EXZ61_15820"/>
<dbReference type="GO" id="GO:0006508">
    <property type="term" value="P:proteolysis"/>
    <property type="evidence" value="ECO:0007669"/>
    <property type="project" value="UniProtKB-KW"/>
</dbReference>
<comment type="similarity">
    <text evidence="1 8">Belongs to the SOS response-associated peptidase family.</text>
</comment>
<keyword evidence="2 8" id="KW-0645">Protease</keyword>
<keyword evidence="4 8" id="KW-0378">Hydrolase</keyword>
<evidence type="ECO:0000256" key="6">
    <source>
        <dbReference type="ARBA" id="ARBA00023125"/>
    </source>
</evidence>
<keyword evidence="6" id="KW-0238">DNA-binding</keyword>
<evidence type="ECO:0000313" key="10">
    <source>
        <dbReference type="Proteomes" id="UP000317365"/>
    </source>
</evidence>
<dbReference type="GO" id="GO:0008233">
    <property type="term" value="F:peptidase activity"/>
    <property type="evidence" value="ECO:0007669"/>
    <property type="project" value="UniProtKB-KW"/>
</dbReference>
<evidence type="ECO:0000256" key="2">
    <source>
        <dbReference type="ARBA" id="ARBA00022670"/>
    </source>
</evidence>
<gene>
    <name evidence="9" type="ORF">EXZ61_15820</name>
</gene>
<dbReference type="InterPro" id="IPR036590">
    <property type="entry name" value="SRAP-like"/>
</dbReference>
<proteinExistence type="inferred from homology"/>
<keyword evidence="3" id="KW-0227">DNA damage</keyword>
<reference evidence="10" key="2">
    <citation type="journal article" date="2020" name="Int. J. Syst. Evol. Microbiol.">
        <title>Genomic insights into a novel species Rhodoferax aquaticus sp. nov., isolated from freshwater.</title>
        <authorList>
            <person name="Li T."/>
            <person name="Zhuo Y."/>
            <person name="Jin C.Z."/>
            <person name="Wu X."/>
            <person name="Ko S.R."/>
            <person name="Jin F.J."/>
            <person name="Ahn C.Y."/>
            <person name="Oh H.M."/>
            <person name="Lee H.G."/>
            <person name="Jin L."/>
        </authorList>
    </citation>
    <scope>NUCLEOTIDE SEQUENCE [LARGE SCALE GENOMIC DNA]</scope>
    <source>
        <strain evidence="10">Gr-4</strain>
    </source>
</reference>
<dbReference type="GO" id="GO:0106300">
    <property type="term" value="P:protein-DNA covalent cross-linking repair"/>
    <property type="evidence" value="ECO:0007669"/>
    <property type="project" value="InterPro"/>
</dbReference>
<evidence type="ECO:0000256" key="8">
    <source>
        <dbReference type="RuleBase" id="RU364100"/>
    </source>
</evidence>
<dbReference type="InterPro" id="IPR003738">
    <property type="entry name" value="SRAP"/>
</dbReference>
<sequence>MCNLYQPTGPETIRLKFGVAAPVGAYGPTVAPLKPGPIVLAGQALVAQWGFIPENSASATPMLPNGTRMSTNNARAERLASATTYRKAWALGQRCLIPADHFDEPNWSSGKNEWWRFWRADGEPWALAGIWTEWVHPLTAERVPSYAMVTQNCDGHPLLGLMHKPDPTLAAHAQDKRAVVPIEPQHWEQWLQGSTEQAHSLIQVPDASLFKAGPAQPARQERLF</sequence>
<name>A0A515ESD7_9BURK</name>
<dbReference type="PANTHER" id="PTHR13604:SF0">
    <property type="entry name" value="ABASIC SITE PROCESSING PROTEIN HMCES"/>
    <property type="match status" value="1"/>
</dbReference>
<evidence type="ECO:0000256" key="4">
    <source>
        <dbReference type="ARBA" id="ARBA00022801"/>
    </source>
</evidence>
<evidence type="ECO:0000256" key="5">
    <source>
        <dbReference type="ARBA" id="ARBA00023124"/>
    </source>
</evidence>
<keyword evidence="7" id="KW-0456">Lyase</keyword>
<keyword evidence="10" id="KW-1185">Reference proteome</keyword>
<reference evidence="10" key="1">
    <citation type="submission" date="2019-02" db="EMBL/GenBank/DDBJ databases">
        <title>Complete genome sequence of Rhodoferax sp. Gr-4.</title>
        <authorList>
            <person name="Jin L."/>
        </authorList>
    </citation>
    <scope>NUCLEOTIDE SEQUENCE [LARGE SCALE GENOMIC DNA]</scope>
    <source>
        <strain evidence="10">Gr-4</strain>
    </source>
</reference>
<evidence type="ECO:0000256" key="7">
    <source>
        <dbReference type="ARBA" id="ARBA00023239"/>
    </source>
</evidence>
<keyword evidence="5" id="KW-0190">Covalent protein-DNA linkage</keyword>
<dbReference type="EMBL" id="CP036282">
    <property type="protein sequence ID" value="QDL55523.1"/>
    <property type="molecule type" value="Genomic_DNA"/>
</dbReference>
<organism evidence="9 10">
    <name type="scientific">Rhodoferax aquaticus</name>
    <dbReference type="NCBI Taxonomy" id="2527691"/>
    <lineage>
        <taxon>Bacteria</taxon>
        <taxon>Pseudomonadati</taxon>
        <taxon>Pseudomonadota</taxon>
        <taxon>Betaproteobacteria</taxon>
        <taxon>Burkholderiales</taxon>
        <taxon>Comamonadaceae</taxon>
        <taxon>Rhodoferax</taxon>
    </lineage>
</organism>
<evidence type="ECO:0000313" key="9">
    <source>
        <dbReference type="EMBL" id="QDL55523.1"/>
    </source>
</evidence>
<dbReference type="SUPFAM" id="SSF143081">
    <property type="entry name" value="BB1717-like"/>
    <property type="match status" value="1"/>
</dbReference>